<protein>
    <submittedName>
        <fullName evidence="4">DUF4973 domain-containing protein</fullName>
    </submittedName>
</protein>
<dbReference type="Proteomes" id="UP000309566">
    <property type="component" value="Unassembled WGS sequence"/>
</dbReference>
<evidence type="ECO:0000259" key="3">
    <source>
        <dbReference type="Pfam" id="PF16343"/>
    </source>
</evidence>
<proteinExistence type="predicted"/>
<reference evidence="4 5" key="1">
    <citation type="submission" date="2019-04" db="EMBL/GenBank/DDBJ databases">
        <title>Microbes associate with the intestines of laboratory mice.</title>
        <authorList>
            <person name="Navarre W."/>
            <person name="Wong E."/>
            <person name="Huang K."/>
            <person name="Tropini C."/>
            <person name="Ng K."/>
            <person name="Yu B."/>
        </authorList>
    </citation>
    <scope>NUCLEOTIDE SEQUENCE [LARGE SCALE GENOMIC DNA]</scope>
    <source>
        <strain evidence="4 5">NM63_1-25</strain>
    </source>
</reference>
<feature type="chain" id="PRO_5020319136" evidence="1">
    <location>
        <begin position="19"/>
        <end position="345"/>
    </location>
</feature>
<evidence type="ECO:0000313" key="4">
    <source>
        <dbReference type="EMBL" id="TGY37777.1"/>
    </source>
</evidence>
<gene>
    <name evidence="4" type="ORF">E5353_07490</name>
</gene>
<dbReference type="AlphaFoldDB" id="A0A4S2D7W1"/>
<evidence type="ECO:0000259" key="2">
    <source>
        <dbReference type="Pfam" id="PF14274"/>
    </source>
</evidence>
<evidence type="ECO:0000256" key="1">
    <source>
        <dbReference type="SAM" id="SignalP"/>
    </source>
</evidence>
<organism evidence="4 5">
    <name type="scientific">Bacteroides caecimuris</name>
    <dbReference type="NCBI Taxonomy" id="1796613"/>
    <lineage>
        <taxon>Bacteria</taxon>
        <taxon>Pseudomonadati</taxon>
        <taxon>Bacteroidota</taxon>
        <taxon>Bacteroidia</taxon>
        <taxon>Bacteroidales</taxon>
        <taxon>Bacteroidaceae</taxon>
        <taxon>Bacteroides</taxon>
    </lineage>
</organism>
<accession>A0A4S2D7W1</accession>
<dbReference type="RefSeq" id="WP_135999440.1">
    <property type="nucleotide sequence ID" value="NZ_SRYX01000022.1"/>
</dbReference>
<comment type="caution">
    <text evidence="4">The sequence shown here is derived from an EMBL/GenBank/DDBJ whole genome shotgun (WGS) entry which is preliminary data.</text>
</comment>
<dbReference type="InterPro" id="IPR025371">
    <property type="entry name" value="BT_3044-like_C"/>
</dbReference>
<name>A0A4S2D7W1_9BACE</name>
<evidence type="ECO:0000313" key="5">
    <source>
        <dbReference type="Proteomes" id="UP000309566"/>
    </source>
</evidence>
<dbReference type="Pfam" id="PF14274">
    <property type="entry name" value="BT_3044-like_C"/>
    <property type="match status" value="1"/>
</dbReference>
<feature type="domain" description="BT-3044-like C-terminal" evidence="2">
    <location>
        <begin position="172"/>
        <end position="326"/>
    </location>
</feature>
<dbReference type="Gene3D" id="2.60.40.1740">
    <property type="entry name" value="hypothetical protein (bacova_03559)"/>
    <property type="match status" value="1"/>
</dbReference>
<dbReference type="Gene3D" id="2.40.128.440">
    <property type="entry name" value="Uncharacterised protein PF14274, DUF4361"/>
    <property type="match status" value="1"/>
</dbReference>
<dbReference type="EMBL" id="SRYX01000022">
    <property type="protein sequence ID" value="TGY37777.1"/>
    <property type="molecule type" value="Genomic_DNA"/>
</dbReference>
<feature type="domain" description="DUF4973" evidence="3">
    <location>
        <begin position="25"/>
        <end position="158"/>
    </location>
</feature>
<sequence length="345" mass="40081">MKKIYILFLLAIAIGAFCTSCNDEWTEEQFRQEVSFKAEPNGNGVKFAYLRYRPNGTVRYELPIILSGSTMNPDTKTVHVTLDPDTLAVLNYEQYGGRKEIYFQQLDPQYYSFPETIEIPAGECTAVLPIDFTLGGREGGNPLDESEKWVLPLTIVDDDSYDYKANPRKHYRKAILRISPFNDYSGSYAANRYQIAMEGVSSTFQMNSVRSFVMDDQTIFVYAGTRDIDYLDRKNYKVFIKFTDEIIDHVFGKKKIEMWSDNTENNKFKVITSKELPVPYYTMTEEFDVQKPYLKRVYIDIHLAYEFVDYTTLPGSEMKYTVNGSLSMERELNTLIPDEDQQIQW</sequence>
<feature type="signal peptide" evidence="1">
    <location>
        <begin position="1"/>
        <end position="18"/>
    </location>
</feature>
<dbReference type="InterPro" id="IPR032509">
    <property type="entry name" value="DUF4973"/>
</dbReference>
<keyword evidence="1" id="KW-0732">Signal</keyword>
<dbReference type="Pfam" id="PF16343">
    <property type="entry name" value="DUF4973"/>
    <property type="match status" value="1"/>
</dbReference>